<proteinExistence type="predicted"/>
<evidence type="ECO:0008006" key="3">
    <source>
        <dbReference type="Google" id="ProtNLM"/>
    </source>
</evidence>
<keyword evidence="2" id="KW-1185">Reference proteome</keyword>
<dbReference type="RefSeq" id="WP_245723348.1">
    <property type="nucleotide sequence ID" value="NZ_FNEB01000004.1"/>
</dbReference>
<evidence type="ECO:0000313" key="1">
    <source>
        <dbReference type="EMBL" id="SDI67961.1"/>
    </source>
</evidence>
<dbReference type="EMBL" id="FNEB01000004">
    <property type="protein sequence ID" value="SDI67961.1"/>
    <property type="molecule type" value="Genomic_DNA"/>
</dbReference>
<accession>A0A1G8MIY3</accession>
<organism evidence="1 2">
    <name type="scientific">Lutimaribacter saemankumensis</name>
    <dbReference type="NCBI Taxonomy" id="490829"/>
    <lineage>
        <taxon>Bacteria</taxon>
        <taxon>Pseudomonadati</taxon>
        <taxon>Pseudomonadota</taxon>
        <taxon>Alphaproteobacteria</taxon>
        <taxon>Rhodobacterales</taxon>
        <taxon>Roseobacteraceae</taxon>
        <taxon>Lutimaribacter</taxon>
    </lineage>
</organism>
<name>A0A1G8MIY3_9RHOB</name>
<sequence>MYIQITVAAWAETELTGKEDKRSARKSGKKRKKKDSQLILRLDKEERDAFVELCKDMDTSAAREIRGFIRKFLKKNG</sequence>
<reference evidence="1 2" key="1">
    <citation type="submission" date="2016-10" db="EMBL/GenBank/DDBJ databases">
        <authorList>
            <person name="de Groot N.N."/>
        </authorList>
    </citation>
    <scope>NUCLEOTIDE SEQUENCE [LARGE SCALE GENOMIC DNA]</scope>
    <source>
        <strain evidence="1 2">DSM 28010</strain>
    </source>
</reference>
<dbReference type="AlphaFoldDB" id="A0A1G8MIY3"/>
<gene>
    <name evidence="1" type="ORF">SAMN05421850_104210</name>
</gene>
<dbReference type="Proteomes" id="UP000199340">
    <property type="component" value="Unassembled WGS sequence"/>
</dbReference>
<protein>
    <recommendedName>
        <fullName evidence="3">Ribbon-helix-helix protein, copG family</fullName>
    </recommendedName>
</protein>
<evidence type="ECO:0000313" key="2">
    <source>
        <dbReference type="Proteomes" id="UP000199340"/>
    </source>
</evidence>